<dbReference type="GO" id="GO:0006419">
    <property type="term" value="P:alanyl-tRNA aminoacylation"/>
    <property type="evidence" value="ECO:0007669"/>
    <property type="project" value="InterPro"/>
</dbReference>
<comment type="subcellular location">
    <subcellularLocation>
        <location evidence="2">Cytoplasm</location>
    </subcellularLocation>
</comment>
<dbReference type="InterPro" id="IPR009000">
    <property type="entry name" value="Transl_B-barrel_sf"/>
</dbReference>
<dbReference type="PROSITE" id="PS50860">
    <property type="entry name" value="AA_TRNA_LIGASE_II_ALA"/>
    <property type="match status" value="1"/>
</dbReference>
<evidence type="ECO:0000256" key="2">
    <source>
        <dbReference type="ARBA" id="ARBA00004496"/>
    </source>
</evidence>
<gene>
    <name evidence="6" type="ORF">SMC6_01435</name>
</gene>
<dbReference type="SUPFAM" id="SSF55186">
    <property type="entry name" value="ThrRS/AlaRS common domain"/>
    <property type="match status" value="1"/>
</dbReference>
<protein>
    <recommendedName>
        <fullName evidence="5">Alanyl-transfer RNA synthetases family profile domain-containing protein</fullName>
    </recommendedName>
</protein>
<dbReference type="EMBL" id="QXIT01000031">
    <property type="protein sequence ID" value="RIE10276.1"/>
    <property type="molecule type" value="Genomic_DNA"/>
</dbReference>
<dbReference type="GO" id="GO:0046872">
    <property type="term" value="F:metal ion binding"/>
    <property type="evidence" value="ECO:0007669"/>
    <property type="project" value="UniProtKB-KW"/>
</dbReference>
<dbReference type="Proteomes" id="UP000266260">
    <property type="component" value="Unassembled WGS sequence"/>
</dbReference>
<dbReference type="GO" id="GO:0005737">
    <property type="term" value="C:cytoplasm"/>
    <property type="evidence" value="ECO:0007669"/>
    <property type="project" value="UniProtKB-SubCell"/>
</dbReference>
<dbReference type="InterPro" id="IPR018165">
    <property type="entry name" value="Ala-tRNA-synth_IIc_core"/>
</dbReference>
<dbReference type="PANTHER" id="PTHR43462">
    <property type="entry name" value="ALANYL-TRNA EDITING PROTEIN"/>
    <property type="match status" value="1"/>
</dbReference>
<keyword evidence="3" id="KW-0479">Metal-binding</keyword>
<feature type="domain" description="Alanyl-transfer RNA synthetases family profile" evidence="5">
    <location>
        <begin position="1"/>
        <end position="237"/>
    </location>
</feature>
<accession>A0A398D430</accession>
<evidence type="ECO:0000256" key="3">
    <source>
        <dbReference type="ARBA" id="ARBA00022723"/>
    </source>
</evidence>
<comment type="cofactor">
    <cofactor evidence="1">
        <name>Zn(2+)</name>
        <dbReference type="ChEBI" id="CHEBI:29105"/>
    </cofactor>
</comment>
<evidence type="ECO:0000313" key="7">
    <source>
        <dbReference type="Proteomes" id="UP000266260"/>
    </source>
</evidence>
<evidence type="ECO:0000256" key="1">
    <source>
        <dbReference type="ARBA" id="ARBA00001947"/>
    </source>
</evidence>
<dbReference type="InterPro" id="IPR051335">
    <property type="entry name" value="Alanyl-tRNA_Editing_Enzymes"/>
</dbReference>
<dbReference type="InterPro" id="IPR012947">
    <property type="entry name" value="tRNA_SAD"/>
</dbReference>
<dbReference type="PANTHER" id="PTHR43462:SF1">
    <property type="entry name" value="ALANYL-TRNA EDITING PROTEIN AARSD1"/>
    <property type="match status" value="1"/>
</dbReference>
<evidence type="ECO:0000259" key="5">
    <source>
        <dbReference type="PROSITE" id="PS50860"/>
    </source>
</evidence>
<proteinExistence type="predicted"/>
<name>A0A398D430_9BACT</name>
<comment type="caution">
    <text evidence="6">The sequence shown here is derived from an EMBL/GenBank/DDBJ whole genome shotgun (WGS) entry which is preliminary data.</text>
</comment>
<dbReference type="SUPFAM" id="SSF50447">
    <property type="entry name" value="Translation proteins"/>
    <property type="match status" value="1"/>
</dbReference>
<dbReference type="Gene3D" id="2.40.30.130">
    <property type="match status" value="1"/>
</dbReference>
<dbReference type="GO" id="GO:0004813">
    <property type="term" value="F:alanine-tRNA ligase activity"/>
    <property type="evidence" value="ECO:0007669"/>
    <property type="project" value="InterPro"/>
</dbReference>
<sequence length="393" mass="42113">MQKGYWEDGNKLQFDGIVTAAAKTEQGLVVRFEKTFFYPESGGQLADGGTVGGTSILDAQQDDAGPYVLLPPGSSADVGQHLLCIVDAERRGRHTQLHSAQHILSRLLDDRDIRTLSFHMTEKEASIEVEATAVSGSVLTEIEDAVEQAIWRCLPVETLFVDRADIAAYDVRKVPELAGGPLRLVRIGDLDTNPCGGTHVASTGEIGAFAIIRSDKVRGNTRLYFVAGRTATAYYRQNDAVLREIEQQLTCGLGDILASIARLQQRDHDAARQVKGLLAMAADELAHQALDEIALHGVAVMVLDGVPTELARMVTAKLTSASGPLCILVYPGGGTDGQFVCSVPIGSEALLATFSARMKETFGAKSGGAGRVIQGKVDTRMTLDQLKPLLVTE</sequence>
<evidence type="ECO:0000313" key="6">
    <source>
        <dbReference type="EMBL" id="RIE10276.1"/>
    </source>
</evidence>
<dbReference type="GO" id="GO:0005524">
    <property type="term" value="F:ATP binding"/>
    <property type="evidence" value="ECO:0007669"/>
    <property type="project" value="InterPro"/>
</dbReference>
<dbReference type="InterPro" id="IPR018163">
    <property type="entry name" value="Thr/Ala-tRNA-synth_IIc_edit"/>
</dbReference>
<keyword evidence="4" id="KW-0862">Zinc</keyword>
<dbReference type="RefSeq" id="WP_119175395.1">
    <property type="nucleotide sequence ID" value="NZ_QXIT01000031.1"/>
</dbReference>
<reference evidence="6 7" key="1">
    <citation type="submission" date="2018-09" db="EMBL/GenBank/DDBJ databases">
        <title>Discovery and Ecogenomic Context for Candidatus Cryosericales, a Global Caldiserica Order Active in Thawing Permafrost.</title>
        <authorList>
            <person name="Martinez M.A."/>
            <person name="Woodcroft B.J."/>
            <person name="Ignacio Espinoza J.C."/>
            <person name="Zayed A."/>
            <person name="Singleton C.M."/>
            <person name="Boyd J."/>
            <person name="Li Y.-F."/>
            <person name="Purvine S."/>
            <person name="Maughan H."/>
            <person name="Hodgkins S.B."/>
            <person name="Anderson D."/>
            <person name="Sederholm M."/>
            <person name="Temperton B."/>
            <person name="Saleska S.R."/>
            <person name="Tyson G.W."/>
            <person name="Rich V.I."/>
        </authorList>
    </citation>
    <scope>NUCLEOTIDE SEQUENCE [LARGE SCALE GENOMIC DNA]</scope>
    <source>
        <strain evidence="6 7">SMC6</strain>
    </source>
</reference>
<evidence type="ECO:0000256" key="4">
    <source>
        <dbReference type="ARBA" id="ARBA00022833"/>
    </source>
</evidence>
<keyword evidence="7" id="KW-1185">Reference proteome</keyword>
<dbReference type="GO" id="GO:0002161">
    <property type="term" value="F:aminoacyl-tRNA deacylase activity"/>
    <property type="evidence" value="ECO:0007669"/>
    <property type="project" value="UniProtKB-ARBA"/>
</dbReference>
<dbReference type="SMART" id="SM00863">
    <property type="entry name" value="tRNA_SAD"/>
    <property type="match status" value="1"/>
</dbReference>
<dbReference type="Gene3D" id="3.30.980.10">
    <property type="entry name" value="Threonyl-trna Synthetase, Chain A, domain 2"/>
    <property type="match status" value="1"/>
</dbReference>
<dbReference type="Pfam" id="PF07973">
    <property type="entry name" value="tRNA_SAD"/>
    <property type="match status" value="1"/>
</dbReference>
<organism evidence="6 7">
    <name type="scientific">Candidatus Cryosericum odellii</name>
    <dbReference type="NCBI Taxonomy" id="2290917"/>
    <lineage>
        <taxon>Bacteria</taxon>
        <taxon>Pseudomonadati</taxon>
        <taxon>Caldisericota/Cryosericota group</taxon>
        <taxon>Candidatus Cryosericota</taxon>
        <taxon>Candidatus Cryosericia</taxon>
        <taxon>Candidatus Cryosericales</taxon>
        <taxon>Candidatus Cryosericaceae</taxon>
        <taxon>Candidatus Cryosericum</taxon>
    </lineage>
</organism>
<dbReference type="GO" id="GO:0003676">
    <property type="term" value="F:nucleic acid binding"/>
    <property type="evidence" value="ECO:0007669"/>
    <property type="project" value="InterPro"/>
</dbReference>
<dbReference type="AlphaFoldDB" id="A0A398D430"/>